<dbReference type="InterPro" id="IPR024775">
    <property type="entry name" value="DinB-like"/>
</dbReference>
<evidence type="ECO:0000313" key="2">
    <source>
        <dbReference type="EMBL" id="BDU70911.1"/>
    </source>
</evidence>
<reference evidence="3" key="1">
    <citation type="journal article" date="2023" name="Int. J. Syst. Evol. Microbiol.">
        <title>Mesoterricola silvestris gen. nov., sp. nov., Mesoterricola sediminis sp. nov., Geothrix oryzae sp. nov., Geothrix edaphica sp. nov., Geothrix rubra sp. nov., and Geothrix limicola sp. nov., six novel members of Acidobacteriota isolated from soils.</title>
        <authorList>
            <person name="Itoh H."/>
            <person name="Sugisawa Y."/>
            <person name="Mise K."/>
            <person name="Xu Z."/>
            <person name="Kuniyasu M."/>
            <person name="Ushijima N."/>
            <person name="Kawano K."/>
            <person name="Kobayashi E."/>
            <person name="Shiratori Y."/>
            <person name="Masuda Y."/>
            <person name="Senoo K."/>
        </authorList>
    </citation>
    <scope>NUCLEOTIDE SEQUENCE [LARGE SCALE GENOMIC DNA]</scope>
    <source>
        <strain evidence="3">W79</strain>
    </source>
</reference>
<dbReference type="RefSeq" id="WP_316413810.1">
    <property type="nucleotide sequence ID" value="NZ_AP027080.1"/>
</dbReference>
<protein>
    <recommendedName>
        <fullName evidence="1">DinB-like domain-containing protein</fullName>
    </recommendedName>
</protein>
<organism evidence="2 3">
    <name type="scientific">Mesoterricola silvestris</name>
    <dbReference type="NCBI Taxonomy" id="2927979"/>
    <lineage>
        <taxon>Bacteria</taxon>
        <taxon>Pseudomonadati</taxon>
        <taxon>Acidobacteriota</taxon>
        <taxon>Holophagae</taxon>
        <taxon>Holophagales</taxon>
        <taxon>Holophagaceae</taxon>
        <taxon>Mesoterricola</taxon>
    </lineage>
</organism>
<accession>A0AA48K7B6</accession>
<dbReference type="EMBL" id="AP027080">
    <property type="protein sequence ID" value="BDU70911.1"/>
    <property type="molecule type" value="Genomic_DNA"/>
</dbReference>
<evidence type="ECO:0000259" key="1">
    <source>
        <dbReference type="Pfam" id="PF12867"/>
    </source>
</evidence>
<evidence type="ECO:0000313" key="3">
    <source>
        <dbReference type="Proteomes" id="UP001238179"/>
    </source>
</evidence>
<dbReference type="Pfam" id="PF12867">
    <property type="entry name" value="DinB_2"/>
    <property type="match status" value="1"/>
</dbReference>
<dbReference type="AlphaFoldDB" id="A0AA48K7B6"/>
<gene>
    <name evidence="2" type="ORF">METEAL_00850</name>
</gene>
<dbReference type="Gene3D" id="1.20.120.450">
    <property type="entry name" value="dinb family like domain"/>
    <property type="match status" value="1"/>
</dbReference>
<proteinExistence type="predicted"/>
<dbReference type="SUPFAM" id="SSF109854">
    <property type="entry name" value="DinB/YfiT-like putative metalloenzymes"/>
    <property type="match status" value="1"/>
</dbReference>
<dbReference type="InterPro" id="IPR034660">
    <property type="entry name" value="DinB/YfiT-like"/>
</dbReference>
<name>A0AA48K7B6_9BACT</name>
<sequence>MKPTLRRPGPLGAMMDELDRAVRDLVQVVAPLTQVNYDVVRDRETTDEDCRSIRTVVNHVVRSGYGYTERLRGALGLPFALPDYTVATPLDALHELQTLASTTAETFEGRWDLPEEVVKGARITARSGRIYDMEQLIEHAIVHVLRHRRQIERFLTESRFKGERR</sequence>
<feature type="domain" description="DinB-like" evidence="1">
    <location>
        <begin position="18"/>
        <end position="151"/>
    </location>
</feature>
<dbReference type="KEGG" id="msil:METEAL_00850"/>
<dbReference type="Proteomes" id="UP001238179">
    <property type="component" value="Chromosome"/>
</dbReference>
<keyword evidence="3" id="KW-1185">Reference proteome</keyword>